<evidence type="ECO:0000256" key="6">
    <source>
        <dbReference type="ARBA" id="ARBA00023134"/>
    </source>
</evidence>
<gene>
    <name evidence="9" type="primary">cofE</name>
    <name evidence="9" type="ORF">C7Y72_18415</name>
</gene>
<dbReference type="Pfam" id="PF01996">
    <property type="entry name" value="F420_ligase"/>
    <property type="match status" value="1"/>
</dbReference>
<keyword evidence="3" id="KW-0547">Nucleotide-binding</keyword>
<keyword evidence="1 9" id="KW-0436">Ligase</keyword>
<dbReference type="Proteomes" id="UP000240739">
    <property type="component" value="Unassembled WGS sequence"/>
</dbReference>
<dbReference type="GO" id="GO:0052618">
    <property type="term" value="F:coenzyme F420-0:L-glutamate ligase activity"/>
    <property type="evidence" value="ECO:0007669"/>
    <property type="project" value="TreeGrafter"/>
</dbReference>
<dbReference type="GO" id="GO:0046872">
    <property type="term" value="F:metal ion binding"/>
    <property type="evidence" value="ECO:0007669"/>
    <property type="project" value="UniProtKB-KW"/>
</dbReference>
<proteinExistence type="predicted"/>
<comment type="caution">
    <text evidence="9">The sequence shown here is derived from an EMBL/GenBank/DDBJ whole genome shotgun (WGS) entry which is preliminary data.</text>
</comment>
<sequence>MLATPVAGLPPRLRAGDDLAALVADAVADWRDGDVVVIAHKAVSKCEGRIVRLADVTPSARARQLAAEHDKDPRQVQVVLDESAELVRADHGVLITRTRHGFVCANAGVDASNSGEDDTLVLLPLDPDGSARGLRAALRAHTGVERLAVVVTDSFGRAWRHGQCDVAIGVAGLQPLDDRRGGRDADGRELRATWIAVADQAAAAADLVRDKISGTPTVVLRGLGHHVTADDGPGAAALLRPLAEDLFR</sequence>
<evidence type="ECO:0000313" key="10">
    <source>
        <dbReference type="Proteomes" id="UP000240739"/>
    </source>
</evidence>
<evidence type="ECO:0000256" key="1">
    <source>
        <dbReference type="ARBA" id="ARBA00022598"/>
    </source>
</evidence>
<dbReference type="OrthoDB" id="9788295at2"/>
<evidence type="ECO:0000313" key="9">
    <source>
        <dbReference type="EMBL" id="PTL55807.1"/>
    </source>
</evidence>
<keyword evidence="2" id="KW-0479">Metal-binding</keyword>
<dbReference type="PANTHER" id="PTHR47917:SF1">
    <property type="entry name" value="COENZYME F420:L-GLUTAMATE LIGASE"/>
    <property type="match status" value="1"/>
</dbReference>
<dbReference type="Gene3D" id="3.90.1660.10">
    <property type="entry name" value="CofE-like domain"/>
    <property type="match status" value="1"/>
</dbReference>
<dbReference type="Gene3D" id="3.30.1330.100">
    <property type="entry name" value="CofE-like"/>
    <property type="match status" value="1"/>
</dbReference>
<dbReference type="EMBL" id="PYYB01000003">
    <property type="protein sequence ID" value="PTL55807.1"/>
    <property type="molecule type" value="Genomic_DNA"/>
</dbReference>
<reference evidence="9 10" key="1">
    <citation type="submission" date="2018-03" db="EMBL/GenBank/DDBJ databases">
        <title>Aquarubrobacter algicola gen. nov., sp. nov., a novel actinobacterium isolated from shallow eutrophic lake during the end of cyanobacterial harmful algal blooms.</title>
        <authorList>
            <person name="Chun S.J."/>
        </authorList>
    </citation>
    <scope>NUCLEOTIDE SEQUENCE [LARGE SCALE GENOMIC DNA]</scope>
    <source>
        <strain evidence="9 10">Seoho-28</strain>
    </source>
</reference>
<feature type="domain" description="Coenzyme F420:L-glutamate ligase-like" evidence="8">
    <location>
        <begin position="11"/>
        <end position="222"/>
    </location>
</feature>
<dbReference type="InterPro" id="IPR008225">
    <property type="entry name" value="F420-0_g-glutamyl_ligase"/>
</dbReference>
<dbReference type="AlphaFoldDB" id="A0A2T4UE71"/>
<evidence type="ECO:0000256" key="4">
    <source>
        <dbReference type="ARBA" id="ARBA00022842"/>
    </source>
</evidence>
<keyword evidence="6" id="KW-0342">GTP-binding</keyword>
<protein>
    <submittedName>
        <fullName evidence="9">Coenzyme F420-0:L-glutamate ligase</fullName>
    </submittedName>
</protein>
<dbReference type="SUPFAM" id="SSF144010">
    <property type="entry name" value="CofE-like"/>
    <property type="match status" value="1"/>
</dbReference>
<accession>A0A2T4UE71</accession>
<evidence type="ECO:0000256" key="5">
    <source>
        <dbReference type="ARBA" id="ARBA00022958"/>
    </source>
</evidence>
<evidence type="ECO:0000259" key="8">
    <source>
        <dbReference type="Pfam" id="PF01996"/>
    </source>
</evidence>
<dbReference type="GO" id="GO:0005525">
    <property type="term" value="F:GTP binding"/>
    <property type="evidence" value="ECO:0007669"/>
    <property type="project" value="UniProtKB-KW"/>
</dbReference>
<evidence type="ECO:0000256" key="3">
    <source>
        <dbReference type="ARBA" id="ARBA00022741"/>
    </source>
</evidence>
<evidence type="ECO:0000256" key="7">
    <source>
        <dbReference type="ARBA" id="ARBA00023211"/>
    </source>
</evidence>
<keyword evidence="10" id="KW-1185">Reference proteome</keyword>
<keyword evidence="7" id="KW-0464">Manganese</keyword>
<keyword evidence="4" id="KW-0460">Magnesium</keyword>
<name>A0A2T4UE71_9ACTN</name>
<dbReference type="InterPro" id="IPR002847">
    <property type="entry name" value="F420-0_gamma-glut_ligase-dom"/>
</dbReference>
<dbReference type="NCBIfam" id="TIGR01916">
    <property type="entry name" value="F420_cofE"/>
    <property type="match status" value="1"/>
</dbReference>
<keyword evidence="5" id="KW-0630">Potassium</keyword>
<evidence type="ECO:0000256" key="2">
    <source>
        <dbReference type="ARBA" id="ARBA00022723"/>
    </source>
</evidence>
<dbReference type="PANTHER" id="PTHR47917">
    <property type="match status" value="1"/>
</dbReference>
<organism evidence="9 10">
    <name type="scientific">Paraconexibacter algicola</name>
    <dbReference type="NCBI Taxonomy" id="2133960"/>
    <lineage>
        <taxon>Bacteria</taxon>
        <taxon>Bacillati</taxon>
        <taxon>Actinomycetota</taxon>
        <taxon>Thermoleophilia</taxon>
        <taxon>Solirubrobacterales</taxon>
        <taxon>Paraconexibacteraceae</taxon>
        <taxon>Paraconexibacter</taxon>
    </lineage>
</organism>